<dbReference type="InterPro" id="IPR014746">
    <property type="entry name" value="Gln_synth/guanido_kin_cat_dom"/>
</dbReference>
<name>A0A0F0KP58_9MICO</name>
<dbReference type="InterPro" id="IPR006336">
    <property type="entry name" value="GCS2"/>
</dbReference>
<comment type="catalytic activity">
    <reaction evidence="1">
        <text>L-cysteine + L-glutamate + ATP = gamma-L-glutamyl-L-cysteine + ADP + phosphate + H(+)</text>
        <dbReference type="Rhea" id="RHEA:13285"/>
        <dbReference type="ChEBI" id="CHEBI:15378"/>
        <dbReference type="ChEBI" id="CHEBI:29985"/>
        <dbReference type="ChEBI" id="CHEBI:30616"/>
        <dbReference type="ChEBI" id="CHEBI:35235"/>
        <dbReference type="ChEBI" id="CHEBI:43474"/>
        <dbReference type="ChEBI" id="CHEBI:58173"/>
        <dbReference type="ChEBI" id="CHEBI:456216"/>
        <dbReference type="EC" id="6.3.2.2"/>
    </reaction>
</comment>
<protein>
    <submittedName>
        <fullName evidence="2">Carboxylate-amine ligase YbdK</fullName>
    </submittedName>
</protein>
<dbReference type="Gene3D" id="3.30.590.20">
    <property type="match status" value="1"/>
</dbReference>
<keyword evidence="2" id="KW-0436">Ligase</keyword>
<dbReference type="PATRIC" id="fig|104336.4.peg.1769"/>
<dbReference type="Pfam" id="PF04107">
    <property type="entry name" value="GCS2"/>
    <property type="match status" value="1"/>
</dbReference>
<dbReference type="GO" id="GO:0004357">
    <property type="term" value="F:glutamate-cysteine ligase activity"/>
    <property type="evidence" value="ECO:0007669"/>
    <property type="project" value="UniProtKB-EC"/>
</dbReference>
<sequence>MGDSIEARTFTRQDRTQFRAKAERCLEALASMLADGRFSAVDAPDSQLGLEIELNLVDEQGAPARGNDAVLDAISSPAFQTELARFNVEINVAPRPIGGAHLQQLETVLRGSLDVADSRAQSAGSSLAMIGMLPTLDETHFTERWFSADPRYSLLGQQILSARGEDIELQLDGVALDEERPAERLSMVCDTILPEAACTSVQLHLQVAPESFAAYWNAAQAIAGVQVALAANSPFFAGKALWHETRIPMFEQATDTRPQELKNQGVRPRVWFGERWVTSIFDLFEENSRYFPALLPVCAEEDPLEALAEGRAPELAELRMHNGTVYRWNRPVYDVESGTAHLRLENRVLPAGPSVVDVVADAAFYYGLVRSMAEADRPIWTQMTFDAAAENLQAAARGGIDSRLYWPEVGGISPRELVLRRLLPAAAEGLDAYGVDPEVRDRYLGIIEQRCLTGRNGAVWQRQNVAARERAGASRRDALHGMLADYRERAQAGEPVHTWTH</sequence>
<dbReference type="AlphaFoldDB" id="A0A0F0KP58"/>
<dbReference type="KEGG" id="mfol:DXT68_13845"/>
<accession>A0A0F0KP58</accession>
<dbReference type="PIRSF" id="PIRSF012666">
    <property type="entry name" value="UCP012666"/>
    <property type="match status" value="1"/>
</dbReference>
<dbReference type="GO" id="GO:0042398">
    <property type="term" value="P:modified amino acid biosynthetic process"/>
    <property type="evidence" value="ECO:0007669"/>
    <property type="project" value="InterPro"/>
</dbReference>
<keyword evidence="3" id="KW-1185">Reference proteome</keyword>
<evidence type="ECO:0000313" key="3">
    <source>
        <dbReference type="Proteomes" id="UP000033572"/>
    </source>
</evidence>
<dbReference type="InterPro" id="IPR016602">
    <property type="entry name" value="UCP012666"/>
</dbReference>
<evidence type="ECO:0000256" key="1">
    <source>
        <dbReference type="ARBA" id="ARBA00048819"/>
    </source>
</evidence>
<dbReference type="Proteomes" id="UP000033572">
    <property type="component" value="Unassembled WGS sequence"/>
</dbReference>
<dbReference type="GeneID" id="94445479"/>
<reference evidence="2 3" key="1">
    <citation type="submission" date="2015-02" db="EMBL/GenBank/DDBJ databases">
        <title>Draft genome sequences of ten Microbacterium spp. with emphasis on heavy metal contaminated environments.</title>
        <authorList>
            <person name="Corretto E."/>
        </authorList>
    </citation>
    <scope>NUCLEOTIDE SEQUENCE [LARGE SCALE GENOMIC DNA]</scope>
    <source>
        <strain evidence="2 3">DSM 12966</strain>
    </source>
</reference>
<gene>
    <name evidence="2" type="primary">ybdK_1</name>
    <name evidence="2" type="ORF">RN50_01730</name>
</gene>
<dbReference type="InterPro" id="IPR050141">
    <property type="entry name" value="GCL_type2/YbdK_subfam"/>
</dbReference>
<organism evidence="2 3">
    <name type="scientific">Microbacterium foliorum</name>
    <dbReference type="NCBI Taxonomy" id="104336"/>
    <lineage>
        <taxon>Bacteria</taxon>
        <taxon>Bacillati</taxon>
        <taxon>Actinomycetota</taxon>
        <taxon>Actinomycetes</taxon>
        <taxon>Micrococcales</taxon>
        <taxon>Microbacteriaceae</taxon>
        <taxon>Microbacterium</taxon>
    </lineage>
</organism>
<dbReference type="PANTHER" id="PTHR36510">
    <property type="entry name" value="GLUTAMATE--CYSTEINE LIGASE 2-RELATED"/>
    <property type="match status" value="1"/>
</dbReference>
<comment type="caution">
    <text evidence="2">The sequence shown here is derived from an EMBL/GenBank/DDBJ whole genome shotgun (WGS) entry which is preliminary data.</text>
</comment>
<dbReference type="PANTHER" id="PTHR36510:SF3">
    <property type="entry name" value="CONSERVED PROTEIN"/>
    <property type="match status" value="1"/>
</dbReference>
<evidence type="ECO:0000313" key="2">
    <source>
        <dbReference type="EMBL" id="KJL21046.1"/>
    </source>
</evidence>
<dbReference type="EMBL" id="JYIU01000041">
    <property type="protein sequence ID" value="KJL21046.1"/>
    <property type="molecule type" value="Genomic_DNA"/>
</dbReference>
<proteinExistence type="predicted"/>
<dbReference type="RefSeq" id="WP_045254110.1">
    <property type="nucleotide sequence ID" value="NZ_CP031425.1"/>
</dbReference>
<dbReference type="SUPFAM" id="SSF55931">
    <property type="entry name" value="Glutamine synthetase/guanido kinase"/>
    <property type="match status" value="1"/>
</dbReference>